<feature type="region of interest" description="Disordered" evidence="2">
    <location>
        <begin position="1"/>
        <end position="134"/>
    </location>
</feature>
<dbReference type="EMBL" id="NAJM01000022">
    <property type="protein sequence ID" value="RVX70534.1"/>
    <property type="molecule type" value="Genomic_DNA"/>
</dbReference>
<dbReference type="OrthoDB" id="4161285at2759"/>
<evidence type="ECO:0000256" key="1">
    <source>
        <dbReference type="SAM" id="Coils"/>
    </source>
</evidence>
<dbReference type="AlphaFoldDB" id="A0A438N472"/>
<dbReference type="VEuPathDB" id="FungiDB:PV10_09122"/>
<sequence>MAAENSTAVSPSSTKGPAAATSTSITSPQAKTEAPSDTQNLSTIPASAAPGGSEVQVSQVDGTGDKAVDHPTAEPPLSPAVSKTSSQGASSHAQTSGPVALDSTARTTPIHPSIPTIKVPLGATDATAPNTNPLTLAPFTEAELQKYGYEKLRSSLVNSGPTGQAHGQQNGGINMDKIREMKEETALLLRQKLEERETKIREIEKEMDEKEKIREVERKVFRKKMGKDATEAK</sequence>
<name>A0A438N472_EXOME</name>
<evidence type="ECO:0000313" key="3">
    <source>
        <dbReference type="EMBL" id="RVX70534.1"/>
    </source>
</evidence>
<protein>
    <submittedName>
        <fullName evidence="3">Uncharacterized protein</fullName>
    </submittedName>
</protein>
<dbReference type="Proteomes" id="UP000288859">
    <property type="component" value="Unassembled WGS sequence"/>
</dbReference>
<keyword evidence="1" id="KW-0175">Coiled coil</keyword>
<organism evidence="3 4">
    <name type="scientific">Exophiala mesophila</name>
    <name type="common">Black yeast-like fungus</name>
    <dbReference type="NCBI Taxonomy" id="212818"/>
    <lineage>
        <taxon>Eukaryota</taxon>
        <taxon>Fungi</taxon>
        <taxon>Dikarya</taxon>
        <taxon>Ascomycota</taxon>
        <taxon>Pezizomycotina</taxon>
        <taxon>Eurotiomycetes</taxon>
        <taxon>Chaetothyriomycetidae</taxon>
        <taxon>Chaetothyriales</taxon>
        <taxon>Herpotrichiellaceae</taxon>
        <taxon>Exophiala</taxon>
    </lineage>
</organism>
<feature type="region of interest" description="Disordered" evidence="2">
    <location>
        <begin position="155"/>
        <end position="174"/>
    </location>
</feature>
<feature type="compositionally biased region" description="Polar residues" evidence="2">
    <location>
        <begin position="155"/>
        <end position="172"/>
    </location>
</feature>
<feature type="compositionally biased region" description="Polar residues" evidence="2">
    <location>
        <begin position="1"/>
        <end position="45"/>
    </location>
</feature>
<feature type="coiled-coil region" evidence="1">
    <location>
        <begin position="186"/>
        <end position="220"/>
    </location>
</feature>
<feature type="compositionally biased region" description="Basic and acidic residues" evidence="2">
    <location>
        <begin position="63"/>
        <end position="72"/>
    </location>
</feature>
<reference evidence="3 4" key="1">
    <citation type="submission" date="2017-03" db="EMBL/GenBank/DDBJ databases">
        <title>Genomes of endolithic fungi from Antarctica.</title>
        <authorList>
            <person name="Coleine C."/>
            <person name="Masonjones S."/>
            <person name="Stajich J.E."/>
        </authorList>
    </citation>
    <scope>NUCLEOTIDE SEQUENCE [LARGE SCALE GENOMIC DNA]</scope>
    <source>
        <strain evidence="3 4">CCFEE 6314</strain>
    </source>
</reference>
<feature type="compositionally biased region" description="Polar residues" evidence="2">
    <location>
        <begin position="81"/>
        <end position="97"/>
    </location>
</feature>
<comment type="caution">
    <text evidence="3">The sequence shown here is derived from an EMBL/GenBank/DDBJ whole genome shotgun (WGS) entry which is preliminary data.</text>
</comment>
<gene>
    <name evidence="3" type="ORF">B0A52_05185</name>
</gene>
<evidence type="ECO:0000313" key="4">
    <source>
        <dbReference type="Proteomes" id="UP000288859"/>
    </source>
</evidence>
<evidence type="ECO:0000256" key="2">
    <source>
        <dbReference type="SAM" id="MobiDB-lite"/>
    </source>
</evidence>
<proteinExistence type="predicted"/>
<accession>A0A438N472</accession>